<dbReference type="Proteomes" id="UP000460298">
    <property type="component" value="Unassembled WGS sequence"/>
</dbReference>
<comment type="caution">
    <text evidence="1">The sequence shown here is derived from an EMBL/GenBank/DDBJ whole genome shotgun (WGS) entry which is preliminary data.</text>
</comment>
<organism evidence="1 2">
    <name type="scientific">Leptonema illini</name>
    <dbReference type="NCBI Taxonomy" id="183"/>
    <lineage>
        <taxon>Bacteria</taxon>
        <taxon>Pseudomonadati</taxon>
        <taxon>Spirochaetota</taxon>
        <taxon>Spirochaetia</taxon>
        <taxon>Leptospirales</taxon>
        <taxon>Leptospiraceae</taxon>
        <taxon>Leptonema</taxon>
    </lineage>
</organism>
<reference evidence="1 2" key="1">
    <citation type="submission" date="2019-10" db="EMBL/GenBank/DDBJ databases">
        <title>Extracellular Electron Transfer in a Candidatus Methanoperedens spp. Enrichment Culture.</title>
        <authorList>
            <person name="Berger S."/>
            <person name="Rangel Shaw D."/>
            <person name="Berben T."/>
            <person name="In 'T Zandt M."/>
            <person name="Frank J."/>
            <person name="Reimann J."/>
            <person name="Jetten M.S.M."/>
            <person name="Welte C.U."/>
        </authorList>
    </citation>
    <scope>NUCLEOTIDE SEQUENCE [LARGE SCALE GENOMIC DNA]</scope>
    <source>
        <strain evidence="1">SB12</strain>
    </source>
</reference>
<dbReference type="AlphaFoldDB" id="A0A833H2M0"/>
<sequence>MTQERIDQMLSPYTEDDYTVKLLKAVYGVIPGSPAFQFYNSFEGGLRRIRPDLSEADLAQARQIVAGEDFQSALTVLGYIDTGDKLIAGYAGLKNVLNLFGMGSSGPQKRTFESDPQQTLDAGVKALAIAFATYRFLPGDLTTKVKSLKDIPAGVELLLYYGAVEVALPFADNIVGAGGEVISKLMKAGGDIKSKFSAIPGVGSIGDAQGMLDGMSSMMDQYVGMAKDHVGTIATKIKEFMPAMANAADSITGAAATGADLLPVWSFLGGRFAAEAAAYRIGR</sequence>
<proteinExistence type="predicted"/>
<gene>
    <name evidence="1" type="ORF">F9K24_08275</name>
</gene>
<dbReference type="EMBL" id="WBUI01000006">
    <property type="protein sequence ID" value="KAB2933335.1"/>
    <property type="molecule type" value="Genomic_DNA"/>
</dbReference>
<evidence type="ECO:0000313" key="2">
    <source>
        <dbReference type="Proteomes" id="UP000460298"/>
    </source>
</evidence>
<protein>
    <submittedName>
        <fullName evidence="1">Uncharacterized protein</fullName>
    </submittedName>
</protein>
<accession>A0A833H2M0</accession>
<name>A0A833H2M0_9LEPT</name>
<evidence type="ECO:0000313" key="1">
    <source>
        <dbReference type="EMBL" id="KAB2933335.1"/>
    </source>
</evidence>